<dbReference type="SUPFAM" id="SSF81301">
    <property type="entry name" value="Nucleotidyltransferase"/>
    <property type="match status" value="1"/>
</dbReference>
<evidence type="ECO:0000256" key="4">
    <source>
        <dbReference type="ARBA" id="ARBA00022695"/>
    </source>
</evidence>
<dbReference type="InterPro" id="IPR052038">
    <property type="entry name" value="Type-VII_TA_antitoxin"/>
</dbReference>
<keyword evidence="2" id="KW-1277">Toxin-antitoxin system</keyword>
<evidence type="ECO:0000256" key="7">
    <source>
        <dbReference type="ARBA" id="ARBA00022840"/>
    </source>
</evidence>
<protein>
    <submittedName>
        <fullName evidence="11">Nucleotidyltransferase family protein</fullName>
    </submittedName>
</protein>
<keyword evidence="6" id="KW-0547">Nucleotide-binding</keyword>
<gene>
    <name evidence="11" type="ORF">ACFOET_15870</name>
</gene>
<evidence type="ECO:0000256" key="9">
    <source>
        <dbReference type="ARBA" id="ARBA00038276"/>
    </source>
</evidence>
<dbReference type="RefSeq" id="WP_379024399.1">
    <property type="nucleotide sequence ID" value="NZ_JBHRTA010000038.1"/>
</dbReference>
<evidence type="ECO:0000313" key="12">
    <source>
        <dbReference type="Proteomes" id="UP001595526"/>
    </source>
</evidence>
<dbReference type="EMBL" id="JBHRTA010000038">
    <property type="protein sequence ID" value="MFC3199103.1"/>
    <property type="molecule type" value="Genomic_DNA"/>
</dbReference>
<dbReference type="InterPro" id="IPR002934">
    <property type="entry name" value="Polymerase_NTP_transf_dom"/>
</dbReference>
<evidence type="ECO:0000256" key="8">
    <source>
        <dbReference type="ARBA" id="ARBA00022842"/>
    </source>
</evidence>
<comment type="caution">
    <text evidence="11">The sequence shown here is derived from an EMBL/GenBank/DDBJ whole genome shotgun (WGS) entry which is preliminary data.</text>
</comment>
<evidence type="ECO:0000256" key="2">
    <source>
        <dbReference type="ARBA" id="ARBA00022649"/>
    </source>
</evidence>
<keyword evidence="12" id="KW-1185">Reference proteome</keyword>
<comment type="similarity">
    <text evidence="9">Belongs to the MntA antitoxin family.</text>
</comment>
<dbReference type="Gene3D" id="3.30.460.10">
    <property type="entry name" value="Beta Polymerase, domain 2"/>
    <property type="match status" value="1"/>
</dbReference>
<evidence type="ECO:0000256" key="6">
    <source>
        <dbReference type="ARBA" id="ARBA00022741"/>
    </source>
</evidence>
<evidence type="ECO:0000256" key="3">
    <source>
        <dbReference type="ARBA" id="ARBA00022679"/>
    </source>
</evidence>
<evidence type="ECO:0000256" key="1">
    <source>
        <dbReference type="ARBA" id="ARBA00001946"/>
    </source>
</evidence>
<keyword evidence="5" id="KW-0479">Metal-binding</keyword>
<keyword evidence="7" id="KW-0067">ATP-binding</keyword>
<dbReference type="CDD" id="cd05403">
    <property type="entry name" value="NT_KNTase_like"/>
    <property type="match status" value="1"/>
</dbReference>
<dbReference type="PANTHER" id="PTHR33571:SF14">
    <property type="entry name" value="PROTEIN ADENYLYLTRANSFERASE MJ0435-RELATED"/>
    <property type="match status" value="1"/>
</dbReference>
<keyword evidence="8" id="KW-0460">Magnesium</keyword>
<keyword evidence="4" id="KW-0548">Nucleotidyltransferase</keyword>
<dbReference type="PANTHER" id="PTHR33571">
    <property type="entry name" value="SSL8005 PROTEIN"/>
    <property type="match status" value="1"/>
</dbReference>
<sequence length="100" mass="11451">MKLSKKEIQAITQYFIGLPVNKAYLFGSFARNEADADSDIDILVELDHDQPIGLRFFAFKDELSALLRRDVDLVSEESLSPYVKPFIERDKVLIYEKPVG</sequence>
<proteinExistence type="inferred from homology"/>
<accession>A0ABV7JS47</accession>
<dbReference type="Pfam" id="PF01909">
    <property type="entry name" value="NTP_transf_2"/>
    <property type="match status" value="1"/>
</dbReference>
<dbReference type="Proteomes" id="UP001595526">
    <property type="component" value="Unassembled WGS sequence"/>
</dbReference>
<evidence type="ECO:0000259" key="10">
    <source>
        <dbReference type="Pfam" id="PF01909"/>
    </source>
</evidence>
<organism evidence="11 12">
    <name type="scientific">Parapedobacter deserti</name>
    <dbReference type="NCBI Taxonomy" id="1912957"/>
    <lineage>
        <taxon>Bacteria</taxon>
        <taxon>Pseudomonadati</taxon>
        <taxon>Bacteroidota</taxon>
        <taxon>Sphingobacteriia</taxon>
        <taxon>Sphingobacteriales</taxon>
        <taxon>Sphingobacteriaceae</taxon>
        <taxon>Parapedobacter</taxon>
    </lineage>
</organism>
<name>A0ABV7JS47_9SPHI</name>
<feature type="domain" description="Polymerase nucleotidyl transferase" evidence="10">
    <location>
        <begin position="20"/>
        <end position="93"/>
    </location>
</feature>
<reference evidence="12" key="1">
    <citation type="journal article" date="2019" name="Int. J. Syst. Evol. Microbiol.">
        <title>The Global Catalogue of Microorganisms (GCM) 10K type strain sequencing project: providing services to taxonomists for standard genome sequencing and annotation.</title>
        <authorList>
            <consortium name="The Broad Institute Genomics Platform"/>
            <consortium name="The Broad Institute Genome Sequencing Center for Infectious Disease"/>
            <person name="Wu L."/>
            <person name="Ma J."/>
        </authorList>
    </citation>
    <scope>NUCLEOTIDE SEQUENCE [LARGE SCALE GENOMIC DNA]</scope>
    <source>
        <strain evidence="12">KCTC 52416</strain>
    </source>
</reference>
<dbReference type="InterPro" id="IPR043519">
    <property type="entry name" value="NT_sf"/>
</dbReference>
<evidence type="ECO:0000256" key="5">
    <source>
        <dbReference type="ARBA" id="ARBA00022723"/>
    </source>
</evidence>
<comment type="cofactor">
    <cofactor evidence="1">
        <name>Mg(2+)</name>
        <dbReference type="ChEBI" id="CHEBI:18420"/>
    </cofactor>
</comment>
<evidence type="ECO:0000313" key="11">
    <source>
        <dbReference type="EMBL" id="MFC3199103.1"/>
    </source>
</evidence>
<keyword evidence="3" id="KW-0808">Transferase</keyword>